<evidence type="ECO:0000256" key="4">
    <source>
        <dbReference type="ARBA" id="ARBA00023125"/>
    </source>
</evidence>
<name>A0A136JCZ3_9PEZI</name>
<dbReference type="AlphaFoldDB" id="A0A136JCZ3"/>
<evidence type="ECO:0000256" key="7">
    <source>
        <dbReference type="SAM" id="MobiDB-lite"/>
    </source>
</evidence>
<gene>
    <name evidence="10" type="ORF">Micbo1qcDRAFT_200418</name>
</gene>
<feature type="compositionally biased region" description="Polar residues" evidence="7">
    <location>
        <begin position="538"/>
        <end position="549"/>
    </location>
</feature>
<keyword evidence="4" id="KW-0238">DNA-binding</keyword>
<dbReference type="PANTHER" id="PTHR36206">
    <property type="entry name" value="ASPERCRYPTIN BIOSYNTHESIS CLUSTER-SPECIFIC TRANSCRIPTION REGULATOR ATNN-RELATED"/>
    <property type="match status" value="1"/>
</dbReference>
<dbReference type="GO" id="GO:0003677">
    <property type="term" value="F:DNA binding"/>
    <property type="evidence" value="ECO:0007669"/>
    <property type="project" value="UniProtKB-KW"/>
</dbReference>
<dbReference type="CDD" id="cd00067">
    <property type="entry name" value="GAL4"/>
    <property type="match status" value="1"/>
</dbReference>
<keyword evidence="1" id="KW-0479">Metal-binding</keyword>
<dbReference type="OrthoDB" id="3172332at2759"/>
<dbReference type="PROSITE" id="PS00463">
    <property type="entry name" value="ZN2_CY6_FUNGAL_1"/>
    <property type="match status" value="1"/>
</dbReference>
<evidence type="ECO:0000313" key="11">
    <source>
        <dbReference type="Proteomes" id="UP000070501"/>
    </source>
</evidence>
<dbReference type="InParanoid" id="A0A136JCZ3"/>
<dbReference type="STRING" id="196109.A0A136JCZ3"/>
<evidence type="ECO:0000256" key="1">
    <source>
        <dbReference type="ARBA" id="ARBA00022723"/>
    </source>
</evidence>
<keyword evidence="8" id="KW-1133">Transmembrane helix</keyword>
<proteinExistence type="predicted"/>
<evidence type="ECO:0000256" key="2">
    <source>
        <dbReference type="ARBA" id="ARBA00022833"/>
    </source>
</evidence>
<dbReference type="Pfam" id="PF11951">
    <property type="entry name" value="Fungal_trans_2"/>
    <property type="match status" value="1"/>
</dbReference>
<dbReference type="InterPro" id="IPR052360">
    <property type="entry name" value="Transcr_Regulatory_Proteins"/>
</dbReference>
<keyword evidence="8" id="KW-0472">Membrane</keyword>
<keyword evidence="3" id="KW-0805">Transcription regulation</keyword>
<dbReference type="EMBL" id="KQ964246">
    <property type="protein sequence ID" value="KXJ94958.1"/>
    <property type="molecule type" value="Genomic_DNA"/>
</dbReference>
<dbReference type="InterPro" id="IPR021858">
    <property type="entry name" value="Fun_TF"/>
</dbReference>
<dbReference type="GO" id="GO:0000981">
    <property type="term" value="F:DNA-binding transcription factor activity, RNA polymerase II-specific"/>
    <property type="evidence" value="ECO:0007669"/>
    <property type="project" value="InterPro"/>
</dbReference>
<organism evidence="10 11">
    <name type="scientific">Microdochium bolleyi</name>
    <dbReference type="NCBI Taxonomy" id="196109"/>
    <lineage>
        <taxon>Eukaryota</taxon>
        <taxon>Fungi</taxon>
        <taxon>Dikarya</taxon>
        <taxon>Ascomycota</taxon>
        <taxon>Pezizomycotina</taxon>
        <taxon>Sordariomycetes</taxon>
        <taxon>Xylariomycetidae</taxon>
        <taxon>Xylariales</taxon>
        <taxon>Microdochiaceae</taxon>
        <taxon>Microdochium</taxon>
    </lineage>
</organism>
<keyword evidence="2" id="KW-0862">Zinc</keyword>
<evidence type="ECO:0000256" key="3">
    <source>
        <dbReference type="ARBA" id="ARBA00023015"/>
    </source>
</evidence>
<dbReference type="SUPFAM" id="SSF57701">
    <property type="entry name" value="Zn2/Cys6 DNA-binding domain"/>
    <property type="match status" value="1"/>
</dbReference>
<protein>
    <recommendedName>
        <fullName evidence="9">Zn(2)-C6 fungal-type domain-containing protein</fullName>
    </recommendedName>
</protein>
<feature type="compositionally biased region" description="Basic and acidic residues" evidence="7">
    <location>
        <begin position="557"/>
        <end position="568"/>
    </location>
</feature>
<feature type="domain" description="Zn(2)-C6 fungal-type" evidence="9">
    <location>
        <begin position="12"/>
        <end position="40"/>
    </location>
</feature>
<keyword evidence="6" id="KW-0539">Nucleus</keyword>
<evidence type="ECO:0000256" key="5">
    <source>
        <dbReference type="ARBA" id="ARBA00023163"/>
    </source>
</evidence>
<dbReference type="InterPro" id="IPR036864">
    <property type="entry name" value="Zn2-C6_fun-type_DNA-bd_sf"/>
</dbReference>
<dbReference type="Gene3D" id="4.10.240.10">
    <property type="entry name" value="Zn(2)-C6 fungal-type DNA-binding domain"/>
    <property type="match status" value="1"/>
</dbReference>
<feature type="region of interest" description="Disordered" evidence="7">
    <location>
        <begin position="519"/>
        <end position="568"/>
    </location>
</feature>
<evidence type="ECO:0000256" key="8">
    <source>
        <dbReference type="SAM" id="Phobius"/>
    </source>
</evidence>
<dbReference type="Proteomes" id="UP000070501">
    <property type="component" value="Unassembled WGS sequence"/>
</dbReference>
<evidence type="ECO:0000259" key="9">
    <source>
        <dbReference type="PROSITE" id="PS50048"/>
    </source>
</evidence>
<keyword evidence="5" id="KW-0804">Transcription</keyword>
<keyword evidence="11" id="KW-1185">Reference proteome</keyword>
<dbReference type="InterPro" id="IPR001138">
    <property type="entry name" value="Zn2Cys6_DnaBD"/>
</dbReference>
<keyword evidence="8" id="KW-0812">Transmembrane</keyword>
<evidence type="ECO:0000313" key="10">
    <source>
        <dbReference type="EMBL" id="KXJ94958.1"/>
    </source>
</evidence>
<dbReference type="Pfam" id="PF00172">
    <property type="entry name" value="Zn_clus"/>
    <property type="match status" value="1"/>
</dbReference>
<dbReference type="SMART" id="SM00066">
    <property type="entry name" value="GAL4"/>
    <property type="match status" value="1"/>
</dbReference>
<sequence length="568" mass="63656">MVRKGQPKVRTGCYTCKLRKVKCDEARPFCDRCLRTGRTCAGYPPAALISKNVKRASSSPTIVPSQPRDLVGGAENPLETRSLHYFCVHAPILVGGLDPYFWTNLSLQFSSSVPAVRHSLIAISSLFEQLGGTGPCTPSSLRHNTFALTHYNAAIYELKHTMRDQDQAVVLVVCILFICIEFMQTNAKAAIRHCRHGLLLLRSLGKVQSWVKDSICPNFHRLSLVPLMFDGLHVSDVPMLPFDDAVLVRGFWSVTEARTSLDVVLSRILRLIHEAADHHQSLTASEQEIRSASLVAKQEAVMQTMGRWHKSYEAFDMDVGQHPQTTIFKKYRMSHKDMHRALTLTLELRFELCKVLAATALRDDDDCFDEHDGSLRNMAAMAEAMLSSVSAESREIQATQPYHFLFETGQPLPMFFVAVKCRDFGVRRRALTCLQWLSVQREGLWHTASAVAVAKKVVEREHGVVLDGQFEVWGEEPLHPGQAPESTRIRMHWLDLVQLHLLDDARTMTAEELFGHAGRRGSACSSLEEGSVWETDESVTGATTSTDPATSPLRHSPGNDEHHQYHQP</sequence>
<accession>A0A136JCZ3</accession>
<dbReference type="PROSITE" id="PS50048">
    <property type="entry name" value="ZN2_CY6_FUNGAL_2"/>
    <property type="match status" value="1"/>
</dbReference>
<reference evidence="11" key="1">
    <citation type="submission" date="2016-02" db="EMBL/GenBank/DDBJ databases">
        <title>Draft genome sequence of Microdochium bolleyi, a fungal endophyte of beachgrass.</title>
        <authorList>
            <consortium name="DOE Joint Genome Institute"/>
            <person name="David A.S."/>
            <person name="May G."/>
            <person name="Haridas S."/>
            <person name="Lim J."/>
            <person name="Wang M."/>
            <person name="Labutti K."/>
            <person name="Lipzen A."/>
            <person name="Barry K."/>
            <person name="Grigoriev I.V."/>
        </authorList>
    </citation>
    <scope>NUCLEOTIDE SEQUENCE [LARGE SCALE GENOMIC DNA]</scope>
    <source>
        <strain evidence="11">J235TASD1</strain>
    </source>
</reference>
<feature type="transmembrane region" description="Helical" evidence="8">
    <location>
        <begin position="168"/>
        <end position="185"/>
    </location>
</feature>
<evidence type="ECO:0000256" key="6">
    <source>
        <dbReference type="ARBA" id="ARBA00023242"/>
    </source>
</evidence>
<dbReference type="GO" id="GO:0008270">
    <property type="term" value="F:zinc ion binding"/>
    <property type="evidence" value="ECO:0007669"/>
    <property type="project" value="InterPro"/>
</dbReference>
<dbReference type="PANTHER" id="PTHR36206:SF16">
    <property type="entry name" value="TRANSCRIPTION FACTOR DOMAIN-CONTAINING PROTEIN-RELATED"/>
    <property type="match status" value="1"/>
</dbReference>